<dbReference type="Pfam" id="PF10590">
    <property type="entry name" value="PNP_phzG_C"/>
    <property type="match status" value="1"/>
</dbReference>
<evidence type="ECO:0000313" key="10">
    <source>
        <dbReference type="EMBL" id="TWT94995.1"/>
    </source>
</evidence>
<feature type="binding site" evidence="5 7">
    <location>
        <position position="232"/>
    </location>
    <ligand>
        <name>FMN</name>
        <dbReference type="ChEBI" id="CHEBI:58210"/>
    </ligand>
</feature>
<comment type="function">
    <text evidence="5">Catalyzes the oxidation of either pyridoxine 5'-phosphate (PNP) or pyridoxamine 5'-phosphate (PMP) into pyridoxal 5'-phosphate (PLP).</text>
</comment>
<dbReference type="GO" id="GO:0008615">
    <property type="term" value="P:pyridoxine biosynthetic process"/>
    <property type="evidence" value="ECO:0007669"/>
    <property type="project" value="UniProtKB-UniRule"/>
</dbReference>
<dbReference type="InterPro" id="IPR019576">
    <property type="entry name" value="Pyridoxamine_oxidase_dimer_C"/>
</dbReference>
<dbReference type="PANTHER" id="PTHR10851">
    <property type="entry name" value="PYRIDOXINE-5-PHOSPHATE OXIDASE"/>
    <property type="match status" value="1"/>
</dbReference>
<keyword evidence="4 5" id="KW-0560">Oxidoreductase</keyword>
<evidence type="ECO:0000259" key="9">
    <source>
        <dbReference type="Pfam" id="PF10590"/>
    </source>
</evidence>
<evidence type="ECO:0000256" key="4">
    <source>
        <dbReference type="ARBA" id="ARBA00023002"/>
    </source>
</evidence>
<feature type="binding site" evidence="5 7">
    <location>
        <position position="151"/>
    </location>
    <ligand>
        <name>FMN</name>
        <dbReference type="ChEBI" id="CHEBI:58210"/>
    </ligand>
</feature>
<comment type="cofactor">
    <cofactor evidence="5 7">
        <name>FMN</name>
        <dbReference type="ChEBI" id="CHEBI:58210"/>
    </cofactor>
    <text evidence="5 7">Binds 1 FMN per subunit.</text>
</comment>
<feature type="binding site" evidence="5 7">
    <location>
        <begin position="107"/>
        <end position="112"/>
    </location>
    <ligand>
        <name>FMN</name>
        <dbReference type="ChEBI" id="CHEBI:58210"/>
    </ligand>
</feature>
<feature type="binding site" evidence="6">
    <location>
        <begin position="47"/>
        <end position="50"/>
    </location>
    <ligand>
        <name>substrate</name>
    </ligand>
</feature>
<dbReference type="HAMAP" id="MF_01629">
    <property type="entry name" value="PdxH"/>
    <property type="match status" value="1"/>
</dbReference>
<feature type="binding site" evidence="5">
    <location>
        <begin position="122"/>
        <end position="123"/>
    </location>
    <ligand>
        <name>FMN</name>
        <dbReference type="ChEBI" id="CHEBI:58210"/>
    </ligand>
</feature>
<dbReference type="InterPro" id="IPR012349">
    <property type="entry name" value="Split_barrel_FMN-bd"/>
</dbReference>
<dbReference type="Pfam" id="PF01243">
    <property type="entry name" value="PNPOx_N"/>
    <property type="match status" value="1"/>
</dbReference>
<protein>
    <recommendedName>
        <fullName evidence="5">Pyridoxine/pyridoxamine 5'-phosphate oxidase</fullName>
        <ecNumber evidence="5">1.4.3.5</ecNumber>
    </recommendedName>
    <alternativeName>
        <fullName evidence="5">PNP/PMP oxidase</fullName>
        <shortName evidence="5">PNPOx</shortName>
    </alternativeName>
    <alternativeName>
        <fullName evidence="5">Pyridoxal 5'-phosphate synthase</fullName>
    </alternativeName>
</protein>
<comment type="pathway">
    <text evidence="5">Cofactor metabolism; pyridoxal 5'-phosphate salvage; pyridoxal 5'-phosphate from pyridoxamine 5'-phosphate: step 1/1.</text>
</comment>
<feature type="binding site" evidence="5 6">
    <location>
        <position position="177"/>
    </location>
    <ligand>
        <name>substrate</name>
    </ligand>
</feature>
<comment type="catalytic activity">
    <reaction evidence="5">
        <text>pyridoxine 5'-phosphate + O2 = pyridoxal 5'-phosphate + H2O2</text>
        <dbReference type="Rhea" id="RHEA:15149"/>
        <dbReference type="ChEBI" id="CHEBI:15379"/>
        <dbReference type="ChEBI" id="CHEBI:16240"/>
        <dbReference type="ChEBI" id="CHEBI:58589"/>
        <dbReference type="ChEBI" id="CHEBI:597326"/>
        <dbReference type="EC" id="1.4.3.5"/>
    </reaction>
</comment>
<sequence>MEASGAPKFLFSAGNFSFSPFDRFVREPDHFIDERNLMSLSRIDQMRQNYTLGGLSEQDVDSDPMVQFGNWFAEATEPGSASGIPPWLEPNAMTLSTSDPDGTVSSRIVLLKGVERNAFVFYSNYASHKASQISANAHVALCFYWPHLQRQVLVQGGAAKIDRERSLEYFRSRPRDSQLGAHASTQSSVIASREVLEQRMDELRRRYPGETEIPLPENWGGYAVVPSWIEFWQGRTSRLHDRIVYRNENDAWTIERLSP</sequence>
<gene>
    <name evidence="5 10" type="primary">pdxH</name>
    <name evidence="10" type="ORF">Pla100_35740</name>
</gene>
<feature type="binding site" evidence="5 7">
    <location>
        <position position="129"/>
    </location>
    <ligand>
        <name>FMN</name>
        <dbReference type="ChEBI" id="CHEBI:58210"/>
    </ligand>
</feature>
<comment type="caution">
    <text evidence="10">The sequence shown here is derived from an EMBL/GenBank/DDBJ whole genome shotgun (WGS) entry which is preliminary data.</text>
</comment>
<feature type="binding site" evidence="5 6">
    <location>
        <position position="173"/>
    </location>
    <ligand>
        <name>substrate</name>
    </ligand>
</feature>
<evidence type="ECO:0000259" key="8">
    <source>
        <dbReference type="Pfam" id="PF01243"/>
    </source>
</evidence>
<dbReference type="Proteomes" id="UP000316213">
    <property type="component" value="Unassembled WGS sequence"/>
</dbReference>
<dbReference type="PIRSF" id="PIRSF000190">
    <property type="entry name" value="Pyd_amn-ph_oxd"/>
    <property type="match status" value="1"/>
</dbReference>
<comment type="subunit">
    <text evidence="5">Homodimer.</text>
</comment>
<dbReference type="AlphaFoldDB" id="A0A5C6A6I4"/>
<dbReference type="PROSITE" id="PS01064">
    <property type="entry name" value="PYRIDOX_OXIDASE"/>
    <property type="match status" value="1"/>
</dbReference>
<dbReference type="PANTHER" id="PTHR10851:SF0">
    <property type="entry name" value="PYRIDOXINE-5'-PHOSPHATE OXIDASE"/>
    <property type="match status" value="1"/>
</dbReference>
<evidence type="ECO:0000313" key="11">
    <source>
        <dbReference type="Proteomes" id="UP000316213"/>
    </source>
</evidence>
<keyword evidence="3 5" id="KW-0288">FMN</keyword>
<evidence type="ECO:0000256" key="1">
    <source>
        <dbReference type="ARBA" id="ARBA00007301"/>
    </source>
</evidence>
<feature type="domain" description="Pyridoxamine 5'-phosphate oxidase N-terminal" evidence="8">
    <location>
        <begin position="89"/>
        <end position="204"/>
    </location>
</feature>
<dbReference type="InterPro" id="IPR000659">
    <property type="entry name" value="Pyridox_Oxase"/>
</dbReference>
<feature type="binding site" evidence="5 6">
    <location>
        <begin position="238"/>
        <end position="240"/>
    </location>
    <ligand>
        <name>substrate</name>
    </ligand>
</feature>
<comment type="similarity">
    <text evidence="1 5">Belongs to the pyridoxamine 5'-phosphate oxidase family.</text>
</comment>
<dbReference type="EC" id="1.4.3.5" evidence="5"/>
<feature type="binding site" evidence="5 7">
    <location>
        <position position="242"/>
    </location>
    <ligand>
        <name>FMN</name>
        <dbReference type="ChEBI" id="CHEBI:58210"/>
    </ligand>
</feature>
<dbReference type="UniPathway" id="UPA01068">
    <property type="reaction ID" value="UER00304"/>
</dbReference>
<dbReference type="SUPFAM" id="SSF50475">
    <property type="entry name" value="FMN-binding split barrel"/>
    <property type="match status" value="1"/>
</dbReference>
<reference evidence="10 11" key="1">
    <citation type="submission" date="2019-02" db="EMBL/GenBank/DDBJ databases">
        <title>Deep-cultivation of Planctomycetes and their phenomic and genomic characterization uncovers novel biology.</title>
        <authorList>
            <person name="Wiegand S."/>
            <person name="Jogler M."/>
            <person name="Boedeker C."/>
            <person name="Pinto D."/>
            <person name="Vollmers J."/>
            <person name="Rivas-Marin E."/>
            <person name="Kohn T."/>
            <person name="Peeters S.H."/>
            <person name="Heuer A."/>
            <person name="Rast P."/>
            <person name="Oberbeckmann S."/>
            <person name="Bunk B."/>
            <person name="Jeske O."/>
            <person name="Meyerdierks A."/>
            <person name="Storesund J.E."/>
            <person name="Kallscheuer N."/>
            <person name="Luecker S."/>
            <person name="Lage O.M."/>
            <person name="Pohl T."/>
            <person name="Merkel B.J."/>
            <person name="Hornburger P."/>
            <person name="Mueller R.-W."/>
            <person name="Bruemmer F."/>
            <person name="Labrenz M."/>
            <person name="Spormann A.M."/>
            <person name="Op Den Camp H."/>
            <person name="Overmann J."/>
            <person name="Amann R."/>
            <person name="Jetten M.S.M."/>
            <person name="Mascher T."/>
            <person name="Medema M.H."/>
            <person name="Devos D.P."/>
            <person name="Kaster A.-K."/>
            <person name="Ovreas L."/>
            <person name="Rohde M."/>
            <person name="Galperin M.Y."/>
            <person name="Jogler C."/>
        </authorList>
    </citation>
    <scope>NUCLEOTIDE SEQUENCE [LARGE SCALE GENOMIC DNA]</scope>
    <source>
        <strain evidence="10 11">Pla100</strain>
    </source>
</reference>
<dbReference type="InterPro" id="IPR019740">
    <property type="entry name" value="Pyridox_Oxase_CS"/>
</dbReference>
<feature type="binding site" evidence="5 6">
    <location>
        <position position="169"/>
    </location>
    <ligand>
        <name>substrate</name>
    </ligand>
</feature>
<evidence type="ECO:0000256" key="6">
    <source>
        <dbReference type="PIRSR" id="PIRSR000190-1"/>
    </source>
</evidence>
<comment type="pathway">
    <text evidence="5">Cofactor metabolism; pyridoxal 5'-phosphate salvage; pyridoxal 5'-phosphate from pyridoxine 5'-phosphate: step 1/1.</text>
</comment>
<organism evidence="10 11">
    <name type="scientific">Neorhodopirellula pilleata</name>
    <dbReference type="NCBI Taxonomy" id="2714738"/>
    <lineage>
        <taxon>Bacteria</taxon>
        <taxon>Pseudomonadati</taxon>
        <taxon>Planctomycetota</taxon>
        <taxon>Planctomycetia</taxon>
        <taxon>Pirellulales</taxon>
        <taxon>Pirellulaceae</taxon>
        <taxon>Neorhodopirellula</taxon>
    </lineage>
</organism>
<evidence type="ECO:0000256" key="3">
    <source>
        <dbReference type="ARBA" id="ARBA00022643"/>
    </source>
</evidence>
<feature type="domain" description="Pyridoxine 5'-phosphate oxidase dimerisation C-terminal" evidence="9">
    <location>
        <begin position="219"/>
        <end position="259"/>
    </location>
</feature>
<evidence type="ECO:0000256" key="7">
    <source>
        <dbReference type="PIRSR" id="PIRSR000190-2"/>
    </source>
</evidence>
<accession>A0A5C6A6I4</accession>
<dbReference type="EMBL" id="SJPM01000007">
    <property type="protein sequence ID" value="TWT94995.1"/>
    <property type="molecule type" value="Genomic_DNA"/>
</dbReference>
<dbReference type="GO" id="GO:0010181">
    <property type="term" value="F:FMN binding"/>
    <property type="evidence" value="ECO:0007669"/>
    <property type="project" value="UniProtKB-UniRule"/>
</dbReference>
<keyword evidence="2 5" id="KW-0285">Flavoprotein</keyword>
<dbReference type="NCBIfam" id="TIGR00558">
    <property type="entry name" value="pdxH"/>
    <property type="match status" value="1"/>
</dbReference>
<keyword evidence="5" id="KW-0664">Pyridoxine biosynthesis</keyword>
<feature type="binding site" evidence="5 7">
    <location>
        <begin position="186"/>
        <end position="187"/>
    </location>
    <ligand>
        <name>FMN</name>
        <dbReference type="ChEBI" id="CHEBI:58210"/>
    </ligand>
</feature>
<dbReference type="InterPro" id="IPR011576">
    <property type="entry name" value="Pyridox_Oxase_N"/>
</dbReference>
<keyword evidence="11" id="KW-1185">Reference proteome</keyword>
<name>A0A5C6A6I4_9BACT</name>
<dbReference type="Gene3D" id="2.30.110.10">
    <property type="entry name" value="Electron Transport, Fmn-binding Protein, Chain A"/>
    <property type="match status" value="1"/>
</dbReference>
<comment type="caution">
    <text evidence="5">Lacks conserved residue(s) required for the propagation of feature annotation.</text>
</comment>
<dbReference type="GO" id="GO:0004733">
    <property type="term" value="F:pyridoxamine phosphate oxidase activity"/>
    <property type="evidence" value="ECO:0007669"/>
    <property type="project" value="UniProtKB-UniRule"/>
</dbReference>
<evidence type="ECO:0000256" key="2">
    <source>
        <dbReference type="ARBA" id="ARBA00022630"/>
    </source>
</evidence>
<dbReference type="NCBIfam" id="NF004231">
    <property type="entry name" value="PRK05679.1"/>
    <property type="match status" value="1"/>
</dbReference>
<comment type="catalytic activity">
    <reaction evidence="5">
        <text>pyridoxamine 5'-phosphate + O2 + H2O = pyridoxal 5'-phosphate + H2O2 + NH4(+)</text>
        <dbReference type="Rhea" id="RHEA:15817"/>
        <dbReference type="ChEBI" id="CHEBI:15377"/>
        <dbReference type="ChEBI" id="CHEBI:15379"/>
        <dbReference type="ChEBI" id="CHEBI:16240"/>
        <dbReference type="ChEBI" id="CHEBI:28938"/>
        <dbReference type="ChEBI" id="CHEBI:58451"/>
        <dbReference type="ChEBI" id="CHEBI:597326"/>
        <dbReference type="EC" id="1.4.3.5"/>
    </reaction>
</comment>
<feature type="binding site" evidence="5 6">
    <location>
        <position position="112"/>
    </location>
    <ligand>
        <name>substrate</name>
    </ligand>
</feature>
<evidence type="ECO:0000256" key="5">
    <source>
        <dbReference type="HAMAP-Rule" id="MF_01629"/>
    </source>
</evidence>
<proteinExistence type="inferred from homology"/>